<comment type="function">
    <text evidence="5 6 7">Associates with the EF-Tu.GDP complex and induces the exchange of GDP to GTP. It remains bound to the aminoacyl-tRNA.EF-Tu.GTP complex up to the GTP hydrolysis stage on the ribosome.</text>
</comment>
<dbReference type="Proteomes" id="UP000323865">
    <property type="component" value="Chromosome"/>
</dbReference>
<keyword evidence="6" id="KW-0963">Cytoplasm</keyword>
<dbReference type="FunFam" id="1.10.286.20:FF:000001">
    <property type="entry name" value="Elongation factor Ts"/>
    <property type="match status" value="1"/>
</dbReference>
<dbReference type="PANTHER" id="PTHR11741:SF0">
    <property type="entry name" value="ELONGATION FACTOR TS, MITOCHONDRIAL"/>
    <property type="match status" value="1"/>
</dbReference>
<dbReference type="KEGG" id="dva:DAD186_16740"/>
<dbReference type="PATRIC" id="fig|1630135.4.peg.1674"/>
<evidence type="ECO:0000256" key="2">
    <source>
        <dbReference type="ARBA" id="ARBA00016956"/>
    </source>
</evidence>
<evidence type="ECO:0000259" key="9">
    <source>
        <dbReference type="Pfam" id="PF00889"/>
    </source>
</evidence>
<dbReference type="FunFam" id="1.10.8.10:FF:000001">
    <property type="entry name" value="Elongation factor Ts"/>
    <property type="match status" value="1"/>
</dbReference>
<reference evidence="10 12" key="1">
    <citation type="submission" date="2015-06" db="EMBL/GenBank/DDBJ databases">
        <title>Investigation of pathophysiology for high-risk pregnancy and development of treatment modality based on it.</title>
        <authorList>
            <person name="Kim B.-C."/>
            <person name="Lim S."/>
        </authorList>
    </citation>
    <scope>NUCLEOTIDE SEQUENCE [LARGE SCALE GENOMIC DNA]</scope>
    <source>
        <strain evidence="10 12">AD1-86</strain>
    </source>
</reference>
<gene>
    <name evidence="6" type="primary">tsf</name>
    <name evidence="10" type="ORF">DAD186_16740</name>
    <name evidence="11" type="ORF">FOB48_03160</name>
</gene>
<keyword evidence="4 6" id="KW-0648">Protein biosynthesis</keyword>
<reference evidence="11 13" key="2">
    <citation type="submission" date="2019-09" db="EMBL/GenBank/DDBJ databases">
        <title>FDA dAtabase for Regulatory Grade micrObial Sequences (FDA-ARGOS): Supporting development and validation of Infectious Disease Dx tests.</title>
        <authorList>
            <person name="Sciortino C."/>
            <person name="Tallon L."/>
            <person name="Sadzewicz L."/>
            <person name="Vavikolanu K."/>
            <person name="Mehta A."/>
            <person name="Aluvathingal J."/>
            <person name="Nadendla S."/>
            <person name="Nandy P."/>
            <person name="Geyer C."/>
            <person name="Yan Y."/>
            <person name="Sichtig H."/>
        </authorList>
    </citation>
    <scope>NUCLEOTIDE SEQUENCE [LARGE SCALE GENOMIC DNA]</scope>
    <source>
        <strain evidence="11 13">FDAARGOS_640</strain>
    </source>
</reference>
<dbReference type="InterPro" id="IPR018101">
    <property type="entry name" value="Transl_elong_Ts_CS"/>
</dbReference>
<comment type="subcellular location">
    <subcellularLocation>
        <location evidence="6 8">Cytoplasm</location>
    </subcellularLocation>
</comment>
<evidence type="ECO:0000256" key="6">
    <source>
        <dbReference type="HAMAP-Rule" id="MF_00050"/>
    </source>
</evidence>
<dbReference type="Gene3D" id="3.30.479.20">
    <property type="entry name" value="Elongation factor Ts, dimerisation domain"/>
    <property type="match status" value="2"/>
</dbReference>
<dbReference type="Proteomes" id="UP000092596">
    <property type="component" value="Chromosome"/>
</dbReference>
<evidence type="ECO:0000256" key="4">
    <source>
        <dbReference type="ARBA" id="ARBA00022917"/>
    </source>
</evidence>
<keyword evidence="3 6" id="KW-0251">Elongation factor</keyword>
<evidence type="ECO:0000256" key="1">
    <source>
        <dbReference type="ARBA" id="ARBA00005532"/>
    </source>
</evidence>
<proteinExistence type="inferred from homology"/>
<sequence>MANYTAADIKDIREKTGAGMLDVKKALDEANGDHEKAVEIIRVKGLKGIAKREGRAASEGLVAADVRDVEGGQLGTLVEINSETDFVAKNAKFIALGDEAVAAAVESGASTPEELAETSFGEALTNAGATMGEKILVRRIGRVQGEVVTNYMHRTNKDLPPQVGVLVATDKAGAEVARDVAMHIAAYSPLYLTREDVPADVVENERRIAEDTAKNEGKPEKALPKIVEGRMNGFFKENVLLDQPFAKDPKQSVGKVVEAAGGKVTGFVRFRVGN</sequence>
<feature type="region of interest" description="Involved in Mg(2+) ion dislocation from EF-Tu" evidence="6">
    <location>
        <begin position="84"/>
        <end position="87"/>
    </location>
</feature>
<dbReference type="InterPro" id="IPR014039">
    <property type="entry name" value="Transl_elong_EFTs/EF1B_dimer"/>
</dbReference>
<dbReference type="Pfam" id="PF00889">
    <property type="entry name" value="EF_TS"/>
    <property type="match status" value="1"/>
</dbReference>
<dbReference type="STRING" id="1630135.DAD186_16740"/>
<dbReference type="InterPro" id="IPR036402">
    <property type="entry name" value="EF-Ts_dimer_sf"/>
</dbReference>
<dbReference type="PANTHER" id="PTHR11741">
    <property type="entry name" value="ELONGATION FACTOR TS"/>
    <property type="match status" value="1"/>
</dbReference>
<protein>
    <recommendedName>
        <fullName evidence="2 6">Elongation factor Ts</fullName>
        <shortName evidence="6">EF-Ts</shortName>
    </recommendedName>
</protein>
<dbReference type="HAMAP" id="MF_00050">
    <property type="entry name" value="EF_Ts"/>
    <property type="match status" value="1"/>
</dbReference>
<evidence type="ECO:0000313" key="13">
    <source>
        <dbReference type="Proteomes" id="UP000323865"/>
    </source>
</evidence>
<dbReference type="EMBL" id="CP012117">
    <property type="protein sequence ID" value="ANP28224.1"/>
    <property type="molecule type" value="Genomic_DNA"/>
</dbReference>
<dbReference type="NCBIfam" id="TIGR00116">
    <property type="entry name" value="tsf"/>
    <property type="match status" value="1"/>
</dbReference>
<evidence type="ECO:0000256" key="5">
    <source>
        <dbReference type="ARBA" id="ARBA00025453"/>
    </source>
</evidence>
<dbReference type="InterPro" id="IPR009060">
    <property type="entry name" value="UBA-like_sf"/>
</dbReference>
<dbReference type="CDD" id="cd14275">
    <property type="entry name" value="UBA_EF-Ts"/>
    <property type="match status" value="1"/>
</dbReference>
<evidence type="ECO:0000313" key="10">
    <source>
        <dbReference type="EMBL" id="ANP28224.1"/>
    </source>
</evidence>
<evidence type="ECO:0000313" key="11">
    <source>
        <dbReference type="EMBL" id="QEU11395.1"/>
    </source>
</evidence>
<dbReference type="PROSITE" id="PS01127">
    <property type="entry name" value="EF_TS_2"/>
    <property type="match status" value="1"/>
</dbReference>
<evidence type="ECO:0000256" key="7">
    <source>
        <dbReference type="RuleBase" id="RU000642"/>
    </source>
</evidence>
<dbReference type="SUPFAM" id="SSF54713">
    <property type="entry name" value="Elongation factor Ts (EF-Ts), dimerisation domain"/>
    <property type="match status" value="1"/>
</dbReference>
<dbReference type="GO" id="GO:0005737">
    <property type="term" value="C:cytoplasm"/>
    <property type="evidence" value="ECO:0007669"/>
    <property type="project" value="UniProtKB-SubCell"/>
</dbReference>
<dbReference type="InterPro" id="IPR001816">
    <property type="entry name" value="Transl_elong_EFTs/EF1B"/>
</dbReference>
<organism evidence="10 12">
    <name type="scientific">Dermabacter vaginalis</name>
    <dbReference type="NCBI Taxonomy" id="1630135"/>
    <lineage>
        <taxon>Bacteria</taxon>
        <taxon>Bacillati</taxon>
        <taxon>Actinomycetota</taxon>
        <taxon>Actinomycetes</taxon>
        <taxon>Micrococcales</taxon>
        <taxon>Dermabacteraceae</taxon>
        <taxon>Dermabacter</taxon>
    </lineage>
</organism>
<name>A0A1B0ZJM9_9MICO</name>
<dbReference type="Gene3D" id="1.10.8.10">
    <property type="entry name" value="DNA helicase RuvA subunit, C-terminal domain"/>
    <property type="match status" value="1"/>
</dbReference>
<evidence type="ECO:0000256" key="3">
    <source>
        <dbReference type="ARBA" id="ARBA00022768"/>
    </source>
</evidence>
<evidence type="ECO:0000256" key="8">
    <source>
        <dbReference type="RuleBase" id="RU000643"/>
    </source>
</evidence>
<dbReference type="RefSeq" id="WP_065248249.1">
    <property type="nucleotide sequence ID" value="NZ_CP012117.1"/>
</dbReference>
<dbReference type="SUPFAM" id="SSF46934">
    <property type="entry name" value="UBA-like"/>
    <property type="match status" value="1"/>
</dbReference>
<feature type="domain" description="Translation elongation factor EFTs/EF1B dimerisation" evidence="9">
    <location>
        <begin position="75"/>
        <end position="273"/>
    </location>
</feature>
<dbReference type="Gene3D" id="1.10.286.20">
    <property type="match status" value="1"/>
</dbReference>
<accession>A0A1B0ZJM9</accession>
<dbReference type="EMBL" id="CP044108">
    <property type="protein sequence ID" value="QEU11395.1"/>
    <property type="molecule type" value="Genomic_DNA"/>
</dbReference>
<dbReference type="AlphaFoldDB" id="A0A1B0ZJM9"/>
<evidence type="ECO:0000313" key="12">
    <source>
        <dbReference type="Proteomes" id="UP000092596"/>
    </source>
</evidence>
<comment type="similarity">
    <text evidence="1 6 7">Belongs to the EF-Ts family.</text>
</comment>
<dbReference type="GO" id="GO:0003746">
    <property type="term" value="F:translation elongation factor activity"/>
    <property type="evidence" value="ECO:0007669"/>
    <property type="project" value="UniProtKB-UniRule"/>
</dbReference>
<keyword evidence="13" id="KW-1185">Reference proteome</keyword>